<gene>
    <name evidence="3" type="ORF">DAPPPG734_12460</name>
</gene>
<evidence type="ECO:0000256" key="1">
    <source>
        <dbReference type="SAM" id="MobiDB-lite"/>
    </source>
</evidence>
<feature type="region of interest" description="Disordered" evidence="1">
    <location>
        <begin position="37"/>
        <end position="57"/>
    </location>
</feature>
<dbReference type="PROSITE" id="PS51257">
    <property type="entry name" value="PROKAR_LIPOPROTEIN"/>
    <property type="match status" value="1"/>
</dbReference>
<keyword evidence="2" id="KW-0472">Membrane</keyword>
<reference evidence="3" key="1">
    <citation type="submission" date="2022-05" db="EMBL/GenBank/DDBJ databases">
        <authorList>
            <person name="Pothier F. J."/>
        </authorList>
    </citation>
    <scope>NUCLEOTIDE SEQUENCE</scope>
    <source>
        <strain evidence="3">DAPP-PG734</strain>
    </source>
</reference>
<evidence type="ECO:0000313" key="4">
    <source>
        <dbReference type="Proteomes" id="UP001158961"/>
    </source>
</evidence>
<accession>A0AAN2K697</accession>
<dbReference type="RefSeq" id="WP_200874551.1">
    <property type="nucleotide sequence ID" value="NZ_JNVA01000060.1"/>
</dbReference>
<feature type="transmembrane region" description="Helical" evidence="2">
    <location>
        <begin position="7"/>
        <end position="31"/>
    </location>
</feature>
<keyword evidence="2" id="KW-1133">Transmembrane helix</keyword>
<evidence type="ECO:0000256" key="2">
    <source>
        <dbReference type="SAM" id="Phobius"/>
    </source>
</evidence>
<keyword evidence="2" id="KW-0812">Transmembrane</keyword>
<name>A0AAN2K697_ENTAG</name>
<dbReference type="AlphaFoldDB" id="A0AAN2K697"/>
<evidence type="ECO:0000313" key="3">
    <source>
        <dbReference type="EMBL" id="CAH6301015.1"/>
    </source>
</evidence>
<sequence length="57" mass="6283">MDSGDDKLIAIIGLLAACLIGVTFLFTMVWLTDVRHPTDPSLDVRSCYPKKPPSQHV</sequence>
<dbReference type="Proteomes" id="UP001158961">
    <property type="component" value="Chromosome"/>
</dbReference>
<dbReference type="EMBL" id="OW970315">
    <property type="protein sequence ID" value="CAH6301015.1"/>
    <property type="molecule type" value="Genomic_DNA"/>
</dbReference>
<organism evidence="3 4">
    <name type="scientific">Enterobacter agglomerans</name>
    <name type="common">Erwinia herbicola</name>
    <name type="synonym">Pantoea agglomerans</name>
    <dbReference type="NCBI Taxonomy" id="549"/>
    <lineage>
        <taxon>Bacteria</taxon>
        <taxon>Pseudomonadati</taxon>
        <taxon>Pseudomonadota</taxon>
        <taxon>Gammaproteobacteria</taxon>
        <taxon>Enterobacterales</taxon>
        <taxon>Erwiniaceae</taxon>
        <taxon>Pantoea</taxon>
        <taxon>Pantoea agglomerans group</taxon>
    </lineage>
</organism>
<protein>
    <submittedName>
        <fullName evidence="3">Uncharacterized protein</fullName>
    </submittedName>
</protein>
<proteinExistence type="predicted"/>